<organism evidence="2 3">
    <name type="scientific">Clostridium facile</name>
    <dbReference type="NCBI Taxonomy" id="2763035"/>
    <lineage>
        <taxon>Bacteria</taxon>
        <taxon>Bacillati</taxon>
        <taxon>Bacillota</taxon>
        <taxon>Clostridia</taxon>
        <taxon>Eubacteriales</taxon>
        <taxon>Clostridiaceae</taxon>
        <taxon>Clostridium</taxon>
    </lineage>
</organism>
<protein>
    <submittedName>
        <fullName evidence="2">ROK family protein</fullName>
    </submittedName>
</protein>
<evidence type="ECO:0000313" key="3">
    <source>
        <dbReference type="Proteomes" id="UP000649151"/>
    </source>
</evidence>
<dbReference type="PROSITE" id="PS01125">
    <property type="entry name" value="ROK"/>
    <property type="match status" value="1"/>
</dbReference>
<reference evidence="2 3" key="1">
    <citation type="submission" date="2020-08" db="EMBL/GenBank/DDBJ databases">
        <title>Genome public.</title>
        <authorList>
            <person name="Liu C."/>
            <person name="Sun Q."/>
        </authorList>
    </citation>
    <scope>NUCLEOTIDE SEQUENCE [LARGE SCALE GENOMIC DNA]</scope>
    <source>
        <strain evidence="2 3">NSJ-27</strain>
    </source>
</reference>
<dbReference type="InterPro" id="IPR043129">
    <property type="entry name" value="ATPase_NBD"/>
</dbReference>
<dbReference type="InterPro" id="IPR000600">
    <property type="entry name" value="ROK"/>
</dbReference>
<evidence type="ECO:0000313" key="2">
    <source>
        <dbReference type="EMBL" id="MBC5787442.1"/>
    </source>
</evidence>
<gene>
    <name evidence="2" type="ORF">H8Z77_05305</name>
</gene>
<dbReference type="EMBL" id="JACOQK010000001">
    <property type="protein sequence ID" value="MBC5787442.1"/>
    <property type="molecule type" value="Genomic_DNA"/>
</dbReference>
<dbReference type="Gene3D" id="3.30.420.40">
    <property type="match status" value="2"/>
</dbReference>
<dbReference type="RefSeq" id="WP_186996390.1">
    <property type="nucleotide sequence ID" value="NZ_JACOQK010000001.1"/>
</dbReference>
<dbReference type="Pfam" id="PF00480">
    <property type="entry name" value="ROK"/>
    <property type="match status" value="1"/>
</dbReference>
<name>A0ABR7IQP3_9CLOT</name>
<dbReference type="PANTHER" id="PTHR18964">
    <property type="entry name" value="ROK (REPRESSOR, ORF, KINASE) FAMILY"/>
    <property type="match status" value="1"/>
</dbReference>
<proteinExistence type="inferred from homology"/>
<dbReference type="SUPFAM" id="SSF53067">
    <property type="entry name" value="Actin-like ATPase domain"/>
    <property type="match status" value="1"/>
</dbReference>
<accession>A0ABR7IQP3</accession>
<comment type="caution">
    <text evidence="2">The sequence shown here is derived from an EMBL/GenBank/DDBJ whole genome shotgun (WGS) entry which is preliminary data.</text>
</comment>
<comment type="similarity">
    <text evidence="1">Belongs to the ROK (NagC/XylR) family.</text>
</comment>
<evidence type="ECO:0000256" key="1">
    <source>
        <dbReference type="ARBA" id="ARBA00006479"/>
    </source>
</evidence>
<dbReference type="InterPro" id="IPR049874">
    <property type="entry name" value="ROK_cs"/>
</dbReference>
<keyword evidence="3" id="KW-1185">Reference proteome</keyword>
<dbReference type="Proteomes" id="UP000649151">
    <property type="component" value="Unassembled WGS sequence"/>
</dbReference>
<sequence>MYFIGIDLGGTNIVASVVDEQYRMLSKVKCKTNLPRSAEKICDDMAKLCYQAMEESEVPLQEVDSIGIGTPGHIDPAQKIIEFSCNFDFHKVHLAKLMAERIPLPVYLENDANAAALGELLVGAGKGASSMVMITLGTGVGGGVIFHNQIYSGFNYCGGELGHTVIEQNGWDCNCGRKGCFEAYSSATGLIRMTKEAMETHPKTVLHDIVEQTGELNAKTAFDAMRMGDIVASKVVDTYIHYLACGLTNMINIFQPEILCLGGGVSNEGDTLLQPLQQIIDAEDYARGTAKRTKLAVAQLGNDAGIIGAAFAFRYQ</sequence>
<dbReference type="PANTHER" id="PTHR18964:SF149">
    <property type="entry name" value="BIFUNCTIONAL UDP-N-ACETYLGLUCOSAMINE 2-EPIMERASE_N-ACETYLMANNOSAMINE KINASE"/>
    <property type="match status" value="1"/>
</dbReference>